<dbReference type="InterPro" id="IPR036188">
    <property type="entry name" value="FAD/NAD-bd_sf"/>
</dbReference>
<proteinExistence type="predicted"/>
<dbReference type="RefSeq" id="WP_207041211.1">
    <property type="nucleotide sequence ID" value="NZ_JAFLNC010000001.1"/>
</dbReference>
<dbReference type="SUPFAM" id="SSF51905">
    <property type="entry name" value="FAD/NAD(P)-binding domain"/>
    <property type="match status" value="1"/>
</dbReference>
<dbReference type="PANTHER" id="PTHR42887:SF2">
    <property type="entry name" value="OS12G0638800 PROTEIN"/>
    <property type="match status" value="1"/>
</dbReference>
<dbReference type="PANTHER" id="PTHR42887">
    <property type="entry name" value="OS12G0638800 PROTEIN"/>
    <property type="match status" value="1"/>
</dbReference>
<dbReference type="InterPro" id="IPR023166">
    <property type="entry name" value="BaiN-like_dom_sf"/>
</dbReference>
<sequence>MKFDVVVVGAGAAGMMCAIEAGKRSRKVLVLEKTNKCGQKILISGGGRCNFTNILAAPDRFISDNPHFCKSALRQYTQSDFITLVEKHGIAYHEKKLGQLFCDESAKQITAMLEAECAANGITIWEGTGADHIERRENSFLVSTGTQFIEAESVVIATGGLSIPKLGANDFAYRVAKAFDLPLAPPRPGLVPFTFEQVDKDRFADLTGVSADVSIRIGKIQFRENLLFTHRGLSGPAILQISSFWRAGEAVMIDFLPDVDLAGLLKEKRRSQPKLKVNSLLKEFLASRLATSLLREFKDLPELGNLSDHKVQEIVKSIKLVNINPSGTEGYAKAEVTVGGVCTSALHSKTMEVKSVAGLYFIGEAVDVTGFLGGYNFQWAWSSGFVAGQYA</sequence>
<dbReference type="Proteomes" id="UP000664761">
    <property type="component" value="Unassembled WGS sequence"/>
</dbReference>
<evidence type="ECO:0000259" key="5">
    <source>
        <dbReference type="Pfam" id="PF22780"/>
    </source>
</evidence>
<dbReference type="NCBIfam" id="TIGR00275">
    <property type="entry name" value="aminoacetone oxidase family FAD-binding enzyme"/>
    <property type="match status" value="1"/>
</dbReference>
<evidence type="ECO:0000259" key="4">
    <source>
        <dbReference type="Pfam" id="PF03486"/>
    </source>
</evidence>
<dbReference type="InterPro" id="IPR057661">
    <property type="entry name" value="RsdA/BaiN/AoA(So)_Rossmann"/>
</dbReference>
<evidence type="ECO:0000313" key="7">
    <source>
        <dbReference type="Proteomes" id="UP000664761"/>
    </source>
</evidence>
<dbReference type="Gene3D" id="2.40.30.10">
    <property type="entry name" value="Translation factors"/>
    <property type="match status" value="1"/>
</dbReference>
<dbReference type="EMBL" id="JAFLNC010000001">
    <property type="protein sequence ID" value="MBO0332241.1"/>
    <property type="molecule type" value="Genomic_DNA"/>
</dbReference>
<accession>A0ABS3F160</accession>
<gene>
    <name evidence="6" type="ORF">J0X12_01355</name>
</gene>
<dbReference type="SUPFAM" id="SSF160996">
    <property type="entry name" value="HI0933 insert domain-like"/>
    <property type="match status" value="1"/>
</dbReference>
<keyword evidence="2" id="KW-0285">Flavoprotein</keyword>
<dbReference type="InterPro" id="IPR004792">
    <property type="entry name" value="BaiN-like"/>
</dbReference>
<dbReference type="Gene3D" id="1.10.8.260">
    <property type="entry name" value="HI0933 insert domain-like"/>
    <property type="match status" value="1"/>
</dbReference>
<keyword evidence="3" id="KW-0274">FAD</keyword>
<feature type="domain" description="RsdA/BaiN/AoA(So)-like Rossmann fold-like" evidence="4">
    <location>
        <begin position="4"/>
        <end position="389"/>
    </location>
</feature>
<reference evidence="6 7" key="1">
    <citation type="submission" date="2021-03" db="EMBL/GenBank/DDBJ databases">
        <title>Sneathiella sp. CAU 1612 isolated from Kang Won-do.</title>
        <authorList>
            <person name="Kim W."/>
        </authorList>
    </citation>
    <scope>NUCLEOTIDE SEQUENCE [LARGE SCALE GENOMIC DNA]</scope>
    <source>
        <strain evidence="6 7">CAU 1612</strain>
    </source>
</reference>
<protein>
    <submittedName>
        <fullName evidence="6">NAD(P)/FAD-dependent oxidoreductase</fullName>
    </submittedName>
</protein>
<name>A0ABS3F160_9PROT</name>
<dbReference type="Gene3D" id="3.50.50.60">
    <property type="entry name" value="FAD/NAD(P)-binding domain"/>
    <property type="match status" value="1"/>
</dbReference>
<feature type="domain" description="RsdA/BaiN/AoA(So)-like insert" evidence="5">
    <location>
        <begin position="187"/>
        <end position="336"/>
    </location>
</feature>
<evidence type="ECO:0000256" key="1">
    <source>
        <dbReference type="ARBA" id="ARBA00001974"/>
    </source>
</evidence>
<dbReference type="PRINTS" id="PR00368">
    <property type="entry name" value="FADPNR"/>
</dbReference>
<comment type="cofactor">
    <cofactor evidence="1">
        <name>FAD</name>
        <dbReference type="ChEBI" id="CHEBI:57692"/>
    </cofactor>
</comment>
<evidence type="ECO:0000256" key="2">
    <source>
        <dbReference type="ARBA" id="ARBA00022630"/>
    </source>
</evidence>
<evidence type="ECO:0000256" key="3">
    <source>
        <dbReference type="ARBA" id="ARBA00022827"/>
    </source>
</evidence>
<keyword evidence="7" id="KW-1185">Reference proteome</keyword>
<comment type="caution">
    <text evidence="6">The sequence shown here is derived from an EMBL/GenBank/DDBJ whole genome shotgun (WGS) entry which is preliminary data.</text>
</comment>
<evidence type="ECO:0000313" key="6">
    <source>
        <dbReference type="EMBL" id="MBO0332241.1"/>
    </source>
</evidence>
<dbReference type="Pfam" id="PF22780">
    <property type="entry name" value="HI0933_like_1st"/>
    <property type="match status" value="1"/>
</dbReference>
<dbReference type="InterPro" id="IPR055178">
    <property type="entry name" value="RsdA/BaiN/AoA(So)-like_dom"/>
</dbReference>
<dbReference type="Pfam" id="PF03486">
    <property type="entry name" value="HI0933_like"/>
    <property type="match status" value="1"/>
</dbReference>
<dbReference type="PRINTS" id="PR00411">
    <property type="entry name" value="PNDRDTASEI"/>
</dbReference>
<organism evidence="6 7">
    <name type="scientific">Sneathiella sedimenti</name>
    <dbReference type="NCBI Taxonomy" id="2816034"/>
    <lineage>
        <taxon>Bacteria</taxon>
        <taxon>Pseudomonadati</taxon>
        <taxon>Pseudomonadota</taxon>
        <taxon>Alphaproteobacteria</taxon>
        <taxon>Sneathiellales</taxon>
        <taxon>Sneathiellaceae</taxon>
        <taxon>Sneathiella</taxon>
    </lineage>
</organism>